<evidence type="ECO:0000259" key="2">
    <source>
        <dbReference type="PROSITE" id="PS50975"/>
    </source>
</evidence>
<evidence type="ECO:0000313" key="4">
    <source>
        <dbReference type="Proteomes" id="UP001553148"/>
    </source>
</evidence>
<reference evidence="3 4" key="1">
    <citation type="submission" date="2024-06" db="EMBL/GenBank/DDBJ databases">
        <title>The Natural Products Discovery Center: Release of the First 8490 Sequenced Strains for Exploring Actinobacteria Biosynthetic Diversity.</title>
        <authorList>
            <person name="Kalkreuter E."/>
            <person name="Kautsar S.A."/>
            <person name="Yang D."/>
            <person name="Bader C.D."/>
            <person name="Teijaro C.N."/>
            <person name="Fluegel L."/>
            <person name="Davis C.M."/>
            <person name="Simpson J.R."/>
            <person name="Lauterbach L."/>
            <person name="Steele A.D."/>
            <person name="Gui C."/>
            <person name="Meng S."/>
            <person name="Li G."/>
            <person name="Viehrig K."/>
            <person name="Ye F."/>
            <person name="Su P."/>
            <person name="Kiefer A.F."/>
            <person name="Nichols A."/>
            <person name="Cepeda A.J."/>
            <person name="Yan W."/>
            <person name="Fan B."/>
            <person name="Jiang Y."/>
            <person name="Adhikari A."/>
            <person name="Zheng C.-J."/>
            <person name="Schuster L."/>
            <person name="Cowan T.M."/>
            <person name="Smanski M.J."/>
            <person name="Chevrette M.G."/>
            <person name="De Carvalho L.P.S."/>
            <person name="Shen B."/>
        </authorList>
    </citation>
    <scope>NUCLEOTIDE SEQUENCE [LARGE SCALE GENOMIC DNA]</scope>
    <source>
        <strain evidence="3 4">NPDC052360</strain>
    </source>
</reference>
<keyword evidence="1" id="KW-0547">Nucleotide-binding</keyword>
<dbReference type="SUPFAM" id="SSF56059">
    <property type="entry name" value="Glutathione synthetase ATP-binding domain-like"/>
    <property type="match status" value="1"/>
</dbReference>
<feature type="domain" description="ATP-grasp" evidence="2">
    <location>
        <begin position="119"/>
        <end position="288"/>
    </location>
</feature>
<dbReference type="InterPro" id="IPR011761">
    <property type="entry name" value="ATP-grasp"/>
</dbReference>
<keyword evidence="1" id="KW-0067">ATP-binding</keyword>
<accession>A0ABV3KRZ0</accession>
<keyword evidence="4" id="KW-1185">Reference proteome</keyword>
<organism evidence="3 4">
    <name type="scientific">Streptomyces griseosporeus</name>
    <dbReference type="NCBI Taxonomy" id="1910"/>
    <lineage>
        <taxon>Bacteria</taxon>
        <taxon>Bacillati</taxon>
        <taxon>Actinomycetota</taxon>
        <taxon>Actinomycetes</taxon>
        <taxon>Kitasatosporales</taxon>
        <taxon>Streptomycetaceae</taxon>
        <taxon>Streptomyces</taxon>
    </lineage>
</organism>
<dbReference type="EMBL" id="JBFAUJ010000008">
    <property type="protein sequence ID" value="MEV8462054.1"/>
    <property type="molecule type" value="Genomic_DNA"/>
</dbReference>
<gene>
    <name evidence="3" type="ORF">AB0470_21190</name>
</gene>
<dbReference type="PANTHER" id="PTHR21621">
    <property type="entry name" value="RIBOSOMAL PROTEIN S6 MODIFICATION PROTEIN"/>
    <property type="match status" value="1"/>
</dbReference>
<sequence>MIYAVGLSSEGTLAHFAAGADGLGVPVRTVDLRAAVEQGDWWLTLGGDRPARIGEHTLDPEGAYYCRITDLSALQEDPGQALHWRWLTTALTAWLDHIPGLVVNRPSVRSDNGSKPLHEHALARAGFPVPASVTSSSAERLRAFAAAGPTLVKAVSGVRADSRLLDASDLDGFHPWQGPVHLQRYVEGRDVRAHVVGDRVHAEEIVSTAVDYRTDPDAVFRPCELPAPLAGRMVRHTAQLGMAFAGWDFKVSADGTHWCLEVNPMPAYDWYDRRLGGAITASLLALLQGRHR</sequence>
<comment type="caution">
    <text evidence="3">The sequence shown here is derived from an EMBL/GenBank/DDBJ whole genome shotgun (WGS) entry which is preliminary data.</text>
</comment>
<dbReference type="PANTHER" id="PTHR21621:SF0">
    <property type="entry name" value="BETA-CITRYLGLUTAMATE SYNTHASE B-RELATED"/>
    <property type="match status" value="1"/>
</dbReference>
<dbReference type="RefSeq" id="WP_204359433.1">
    <property type="nucleotide sequence ID" value="NZ_JBFAUJ010000008.1"/>
</dbReference>
<proteinExistence type="predicted"/>
<dbReference type="PROSITE" id="PS50975">
    <property type="entry name" value="ATP_GRASP"/>
    <property type="match status" value="1"/>
</dbReference>
<evidence type="ECO:0000256" key="1">
    <source>
        <dbReference type="PROSITE-ProRule" id="PRU00409"/>
    </source>
</evidence>
<protein>
    <recommendedName>
        <fullName evidence="2">ATP-grasp domain-containing protein</fullName>
    </recommendedName>
</protein>
<name>A0ABV3KRZ0_STRGS</name>
<evidence type="ECO:0000313" key="3">
    <source>
        <dbReference type="EMBL" id="MEV8462054.1"/>
    </source>
</evidence>
<dbReference type="Proteomes" id="UP001553148">
    <property type="component" value="Unassembled WGS sequence"/>
</dbReference>
<dbReference type="Gene3D" id="3.30.470.20">
    <property type="entry name" value="ATP-grasp fold, B domain"/>
    <property type="match status" value="1"/>
</dbReference>